<dbReference type="InterPro" id="IPR027417">
    <property type="entry name" value="P-loop_NTPase"/>
</dbReference>
<evidence type="ECO:0000256" key="11">
    <source>
        <dbReference type="SAM" id="Phobius"/>
    </source>
</evidence>
<keyword evidence="2" id="KW-0813">Transport</keyword>
<dbReference type="SMART" id="SM00382">
    <property type="entry name" value="AAA"/>
    <property type="match status" value="1"/>
</dbReference>
<dbReference type="GO" id="GO:0140359">
    <property type="term" value="F:ABC-type transporter activity"/>
    <property type="evidence" value="ECO:0007669"/>
    <property type="project" value="InterPro"/>
</dbReference>
<dbReference type="FunFam" id="3.40.50.300:FF:000221">
    <property type="entry name" value="Multidrug ABC transporter ATP-binding protein"/>
    <property type="match status" value="1"/>
</dbReference>
<evidence type="ECO:0000313" key="14">
    <source>
        <dbReference type="EMBL" id="RZS58705.1"/>
    </source>
</evidence>
<evidence type="ECO:0000256" key="2">
    <source>
        <dbReference type="ARBA" id="ARBA00022448"/>
    </source>
</evidence>
<keyword evidence="4 11" id="KW-0812">Transmembrane</keyword>
<dbReference type="InterPro" id="IPR011527">
    <property type="entry name" value="ABC1_TM_dom"/>
</dbReference>
<dbReference type="PROSITE" id="PS00211">
    <property type="entry name" value="ABC_TRANSPORTER_1"/>
    <property type="match status" value="1"/>
</dbReference>
<evidence type="ECO:0000256" key="9">
    <source>
        <dbReference type="ARBA" id="ARBA00023055"/>
    </source>
</evidence>
<evidence type="ECO:0000313" key="15">
    <source>
        <dbReference type="Proteomes" id="UP000293433"/>
    </source>
</evidence>
<protein>
    <submittedName>
        <fullName evidence="14">Subfamily B ATP-binding cassette protein MsbA</fullName>
    </submittedName>
</protein>
<evidence type="ECO:0000256" key="10">
    <source>
        <dbReference type="ARBA" id="ARBA00023136"/>
    </source>
</evidence>
<keyword evidence="6 14" id="KW-0067">ATP-binding</keyword>
<dbReference type="AlphaFoldDB" id="A0A4Q7LU72"/>
<dbReference type="SUPFAM" id="SSF52540">
    <property type="entry name" value="P-loop containing nucleoside triphosphate hydrolases"/>
    <property type="match status" value="1"/>
</dbReference>
<feature type="domain" description="ABC transporter" evidence="12">
    <location>
        <begin position="340"/>
        <end position="574"/>
    </location>
</feature>
<feature type="transmembrane region" description="Helical" evidence="11">
    <location>
        <begin position="21"/>
        <end position="41"/>
    </location>
</feature>
<dbReference type="GO" id="GO:0034040">
    <property type="term" value="F:ATPase-coupled lipid transmembrane transporter activity"/>
    <property type="evidence" value="ECO:0007669"/>
    <property type="project" value="InterPro"/>
</dbReference>
<dbReference type="InterPro" id="IPR003439">
    <property type="entry name" value="ABC_transporter-like_ATP-bd"/>
</dbReference>
<organism evidence="14 15">
    <name type="scientific">Sphaerotilus mobilis</name>
    <dbReference type="NCBI Taxonomy" id="47994"/>
    <lineage>
        <taxon>Bacteria</taxon>
        <taxon>Pseudomonadati</taxon>
        <taxon>Pseudomonadota</taxon>
        <taxon>Betaproteobacteria</taxon>
        <taxon>Burkholderiales</taxon>
        <taxon>Sphaerotilaceae</taxon>
        <taxon>Sphaerotilus</taxon>
    </lineage>
</organism>
<dbReference type="PANTHER" id="PTHR24221:SF632">
    <property type="entry name" value="ATP-DEPENDENT LIPID A-CORE FLIPPASE"/>
    <property type="match status" value="1"/>
</dbReference>
<dbReference type="GO" id="GO:0016887">
    <property type="term" value="F:ATP hydrolysis activity"/>
    <property type="evidence" value="ECO:0007669"/>
    <property type="project" value="InterPro"/>
</dbReference>
<keyword evidence="15" id="KW-1185">Reference proteome</keyword>
<dbReference type="NCBIfam" id="TIGR02203">
    <property type="entry name" value="MsbA_lipidA"/>
    <property type="match status" value="1"/>
</dbReference>
<evidence type="ECO:0000256" key="1">
    <source>
        <dbReference type="ARBA" id="ARBA00004651"/>
    </source>
</evidence>
<dbReference type="CDD" id="cd18552">
    <property type="entry name" value="ABC_6TM_MsbA_like"/>
    <property type="match status" value="1"/>
</dbReference>
<sequence length="578" mass="62414">MHATSHKKTASRLLGYIAPHKAEFGGGVACFFIAATFEPAIPALLKQLLDQGFSGSSQFPVWLLPVIVIGLFVIRGLLSFAGTYLFGSSTSKAVFSLRNDLLRAVVGADASLYNSLSPGVAASRVINDPNSTMASLSGAVITVLRDGTTLIAMLGYLFYLNWKLTLITFAIAPALAYVVRKVQKRVLRLGGQAYESQIRLIGIVDDIIRAWRVVRTFDAGEFEQKRFRQEAQHYRRMTLKSIAAGATMTPLTQTVASFGVALILTLALIEANQGQATVGDFIAFITAMLMTISPMKHLTDVTQPIIGGLIGAKACFDLMDTPPEPDHGTRTLPDQPAGDLKFAQVTVRYPGSEQSALASLNLHIRPGQTIALVGPSGSGKTTVINTLLGFVAPTEGQVSFDGMDLQDIRKTSLRRQFAVVSQDIVLFDGSVADNVAYVLPKDPARIEQCLRAANLWGFVERMPEGVETLIGSNGSRLSGGQRQRLAIARALYKDARIWVFDEATSALDSESERAVQQSIEQLQGEKTLILIAHRLSTVRNADCIYVLGDGRVLEAGSHDTLIASNGLYANMVKAQAIT</sequence>
<reference evidence="14 15" key="1">
    <citation type="submission" date="2019-02" db="EMBL/GenBank/DDBJ databases">
        <title>Genomic Encyclopedia of Type Strains, Phase IV (KMG-IV): sequencing the most valuable type-strain genomes for metagenomic binning, comparative biology and taxonomic classification.</title>
        <authorList>
            <person name="Goeker M."/>
        </authorList>
    </citation>
    <scope>NUCLEOTIDE SEQUENCE [LARGE SCALE GENOMIC DNA]</scope>
    <source>
        <strain evidence="14 15">DSM 10617</strain>
    </source>
</reference>
<dbReference type="Proteomes" id="UP000293433">
    <property type="component" value="Unassembled WGS sequence"/>
</dbReference>
<dbReference type="Gene3D" id="3.40.50.300">
    <property type="entry name" value="P-loop containing nucleotide triphosphate hydrolases"/>
    <property type="match status" value="1"/>
</dbReference>
<dbReference type="OrthoDB" id="8554730at2"/>
<feature type="transmembrane region" description="Helical" evidence="11">
    <location>
        <begin position="160"/>
        <end position="179"/>
    </location>
</feature>
<dbReference type="InterPro" id="IPR039421">
    <property type="entry name" value="Type_1_exporter"/>
</dbReference>
<evidence type="ECO:0000256" key="3">
    <source>
        <dbReference type="ARBA" id="ARBA00022475"/>
    </source>
</evidence>
<keyword evidence="10 11" id="KW-0472">Membrane</keyword>
<feature type="domain" description="ABC transmembrane type-1" evidence="13">
    <location>
        <begin position="26"/>
        <end position="307"/>
    </location>
</feature>
<accession>A0A4Q7LU72</accession>
<dbReference type="RefSeq" id="WP_130480822.1">
    <property type="nucleotide sequence ID" value="NZ_SGWV01000007.1"/>
</dbReference>
<dbReference type="GO" id="GO:0005886">
    <property type="term" value="C:plasma membrane"/>
    <property type="evidence" value="ECO:0007669"/>
    <property type="project" value="UniProtKB-SubCell"/>
</dbReference>
<keyword evidence="8 11" id="KW-1133">Transmembrane helix</keyword>
<keyword evidence="7" id="KW-1278">Translocase</keyword>
<dbReference type="InterPro" id="IPR011917">
    <property type="entry name" value="ABC_transpr_lipidA"/>
</dbReference>
<comment type="caution">
    <text evidence="14">The sequence shown here is derived from an EMBL/GenBank/DDBJ whole genome shotgun (WGS) entry which is preliminary data.</text>
</comment>
<dbReference type="InterPro" id="IPR036640">
    <property type="entry name" value="ABC1_TM_sf"/>
</dbReference>
<dbReference type="InterPro" id="IPR017871">
    <property type="entry name" value="ABC_transporter-like_CS"/>
</dbReference>
<feature type="transmembrane region" description="Helical" evidence="11">
    <location>
        <begin position="61"/>
        <end position="86"/>
    </location>
</feature>
<evidence type="ECO:0000256" key="7">
    <source>
        <dbReference type="ARBA" id="ARBA00022967"/>
    </source>
</evidence>
<dbReference type="EMBL" id="SGWV01000007">
    <property type="protein sequence ID" value="RZS58705.1"/>
    <property type="molecule type" value="Genomic_DNA"/>
</dbReference>
<dbReference type="PROSITE" id="PS50893">
    <property type="entry name" value="ABC_TRANSPORTER_2"/>
    <property type="match status" value="1"/>
</dbReference>
<comment type="subcellular location">
    <subcellularLocation>
        <location evidence="1">Cell membrane</location>
        <topology evidence="1">Multi-pass membrane protein</topology>
    </subcellularLocation>
</comment>
<dbReference type="SUPFAM" id="SSF90123">
    <property type="entry name" value="ABC transporter transmembrane region"/>
    <property type="match status" value="1"/>
</dbReference>
<evidence type="ECO:0000256" key="8">
    <source>
        <dbReference type="ARBA" id="ARBA00022989"/>
    </source>
</evidence>
<dbReference type="PANTHER" id="PTHR24221">
    <property type="entry name" value="ATP-BINDING CASSETTE SUB-FAMILY B"/>
    <property type="match status" value="1"/>
</dbReference>
<dbReference type="PROSITE" id="PS50929">
    <property type="entry name" value="ABC_TM1F"/>
    <property type="match status" value="1"/>
</dbReference>
<keyword evidence="5" id="KW-0547">Nucleotide-binding</keyword>
<gene>
    <name evidence="14" type="ORF">EV685_1002</name>
</gene>
<dbReference type="Pfam" id="PF00005">
    <property type="entry name" value="ABC_tran"/>
    <property type="match status" value="1"/>
</dbReference>
<evidence type="ECO:0000256" key="5">
    <source>
        <dbReference type="ARBA" id="ARBA00022741"/>
    </source>
</evidence>
<evidence type="ECO:0000259" key="12">
    <source>
        <dbReference type="PROSITE" id="PS50893"/>
    </source>
</evidence>
<dbReference type="Pfam" id="PF00664">
    <property type="entry name" value="ABC_membrane"/>
    <property type="match status" value="1"/>
</dbReference>
<evidence type="ECO:0000259" key="13">
    <source>
        <dbReference type="PROSITE" id="PS50929"/>
    </source>
</evidence>
<evidence type="ECO:0000256" key="6">
    <source>
        <dbReference type="ARBA" id="ARBA00022840"/>
    </source>
</evidence>
<dbReference type="Gene3D" id="1.20.1560.10">
    <property type="entry name" value="ABC transporter type 1, transmembrane domain"/>
    <property type="match status" value="1"/>
</dbReference>
<name>A0A4Q7LU72_9BURK</name>
<proteinExistence type="predicted"/>
<keyword evidence="9" id="KW-0445">Lipid transport</keyword>
<keyword evidence="3" id="KW-1003">Cell membrane</keyword>
<dbReference type="GO" id="GO:0005524">
    <property type="term" value="F:ATP binding"/>
    <property type="evidence" value="ECO:0007669"/>
    <property type="project" value="UniProtKB-KW"/>
</dbReference>
<evidence type="ECO:0000256" key="4">
    <source>
        <dbReference type="ARBA" id="ARBA00022692"/>
    </source>
</evidence>
<dbReference type="InterPro" id="IPR003593">
    <property type="entry name" value="AAA+_ATPase"/>
</dbReference>